<sequence>MSLRGPMERIDCTNDPSPPSGTYLTLSFGLSEGERELVVCDPIPLGRVYEGGCGEAPRGRGWIQLTLDGYELDDKATYACAEGYHLVSPGHTAVCDSHRDWTGPELVCSDEINWVKGGGAYQDGNVSTCGGPINALPFSKAIPLTQLVEVRAVTISFEAPPGELPTFIVSYLDQAGQPQKFCSHNEKKDNHTFFIQCNKYPLTHQVTVTIETVATTSLCEVKVFGEPFVEALECIRTPSGEDYKGHLNKTGPEDCLMWDQVSTSGTLMFPDGSATAAKNYCRKPQGGPSINFPSCYIQTSSGQELTMCTLLRCHKICRRMEDGSDYAGKLSDTGARPSQASDSCIVWNKSQMRRITDFPSGNPGATGPFCRNPGRSQERAWCYTSASPLNYAYCHVPQCPVSSRVHHLDFDLDNETDVEQLNTSVAEVRECMDENGGQRYTAPIFDSIMNMICPQFRGQHKQLTCHVANDRSQDSSFGDEAKWIRLFYRCAPDEITTAEPEVTTAPINVTTAPINVTTAPINVTTAPINVTTAPINVTTAPINPTTANPFVTTSSNSNNSGTSPTLALCPTSCTYTCRNSSFTDSPAELQARLEELQNELLVNTDTLSKTVRKKSSAYDSRPSSTASGTVAIVLLATVVGFLVSSDVISLVYHILNVWMGHSRRPKEIVQET</sequence>
<dbReference type="SMART" id="SM00032">
    <property type="entry name" value="CCP"/>
    <property type="match status" value="1"/>
</dbReference>
<dbReference type="PROSITE" id="PS00021">
    <property type="entry name" value="KRINGLE_1"/>
    <property type="match status" value="1"/>
</dbReference>
<dbReference type="InterPro" id="IPR050759">
    <property type="entry name" value="Serine_protease_kringle"/>
</dbReference>
<keyword evidence="5" id="KW-0812">Transmembrane</keyword>
<dbReference type="PROSITE" id="PS50923">
    <property type="entry name" value="SUSHI"/>
    <property type="match status" value="1"/>
</dbReference>
<dbReference type="CDD" id="cd00033">
    <property type="entry name" value="CCP"/>
    <property type="match status" value="1"/>
</dbReference>
<dbReference type="PANTHER" id="PTHR24261">
    <property type="entry name" value="PLASMINOGEN-RELATED"/>
    <property type="match status" value="1"/>
</dbReference>
<proteinExistence type="predicted"/>
<evidence type="ECO:0000313" key="9">
    <source>
        <dbReference type="RefSeq" id="XP_035826458.1"/>
    </source>
</evidence>
<evidence type="ECO:0000256" key="3">
    <source>
        <dbReference type="PROSITE-ProRule" id="PRU00121"/>
    </source>
</evidence>
<keyword evidence="1 3" id="KW-0420">Kringle</keyword>
<gene>
    <name evidence="9" type="primary">LOC106012192</name>
</gene>
<dbReference type="SUPFAM" id="SSF57535">
    <property type="entry name" value="Complement control module/SCR domain"/>
    <property type="match status" value="1"/>
</dbReference>
<dbReference type="InterPro" id="IPR035976">
    <property type="entry name" value="Sushi/SCR/CCP_sf"/>
</dbReference>
<dbReference type="InterPro" id="IPR000436">
    <property type="entry name" value="Sushi_SCR_CCP_dom"/>
</dbReference>
<dbReference type="InterPro" id="IPR000001">
    <property type="entry name" value="Kringle"/>
</dbReference>
<accession>A0ABM1VVL6</accession>
<dbReference type="Pfam" id="PF00051">
    <property type="entry name" value="Kringle"/>
    <property type="match status" value="1"/>
</dbReference>
<dbReference type="InterPro" id="IPR018056">
    <property type="entry name" value="Kringle_CS"/>
</dbReference>
<organism evidence="8 9">
    <name type="scientific">Aplysia californica</name>
    <name type="common">California sea hare</name>
    <dbReference type="NCBI Taxonomy" id="6500"/>
    <lineage>
        <taxon>Eukaryota</taxon>
        <taxon>Metazoa</taxon>
        <taxon>Spiralia</taxon>
        <taxon>Lophotrochozoa</taxon>
        <taxon>Mollusca</taxon>
        <taxon>Gastropoda</taxon>
        <taxon>Heterobranchia</taxon>
        <taxon>Euthyneura</taxon>
        <taxon>Tectipleura</taxon>
        <taxon>Aplysiida</taxon>
        <taxon>Aplysioidea</taxon>
        <taxon>Aplysiidae</taxon>
        <taxon>Aplysia</taxon>
    </lineage>
</organism>
<keyword evidence="5" id="KW-1133">Transmembrane helix</keyword>
<feature type="domain" description="Sushi" evidence="7">
    <location>
        <begin position="51"/>
        <end position="110"/>
    </location>
</feature>
<evidence type="ECO:0000259" key="7">
    <source>
        <dbReference type="PROSITE" id="PS50923"/>
    </source>
</evidence>
<evidence type="ECO:0000313" key="8">
    <source>
        <dbReference type="Proteomes" id="UP000694888"/>
    </source>
</evidence>
<keyword evidence="8" id="KW-1185">Reference proteome</keyword>
<evidence type="ECO:0000259" key="6">
    <source>
        <dbReference type="PROSITE" id="PS50070"/>
    </source>
</evidence>
<keyword evidence="4" id="KW-0768">Sushi</keyword>
<feature type="domain" description="Kringle" evidence="6">
    <location>
        <begin position="239"/>
        <end position="313"/>
    </location>
</feature>
<keyword evidence="5" id="KW-0472">Membrane</keyword>
<dbReference type="SMART" id="SM00130">
    <property type="entry name" value="KR"/>
    <property type="match status" value="1"/>
</dbReference>
<name>A0ABM1VVL6_APLCA</name>
<protein>
    <submittedName>
        <fullName evidence="9">Uncharacterized protein LOC106012192</fullName>
    </submittedName>
</protein>
<dbReference type="Gene3D" id="2.10.70.10">
    <property type="entry name" value="Complement Module, domain 1"/>
    <property type="match status" value="1"/>
</dbReference>
<comment type="caution">
    <text evidence="3">Lacks conserved residue(s) required for the propagation of feature annotation.</text>
</comment>
<dbReference type="InterPro" id="IPR013806">
    <property type="entry name" value="Kringle-like"/>
</dbReference>
<dbReference type="PANTHER" id="PTHR24261:SF16">
    <property type="entry name" value="PHOSPHOINOSITIDE-3-KINASE-INTERACTING PROTEIN 1"/>
    <property type="match status" value="1"/>
</dbReference>
<dbReference type="GeneID" id="106012192"/>
<dbReference type="RefSeq" id="XP_035826458.1">
    <property type="nucleotide sequence ID" value="XM_035970565.1"/>
</dbReference>
<evidence type="ECO:0000256" key="1">
    <source>
        <dbReference type="ARBA" id="ARBA00022572"/>
    </source>
</evidence>
<dbReference type="Proteomes" id="UP000694888">
    <property type="component" value="Unplaced"/>
</dbReference>
<dbReference type="PROSITE" id="PS50070">
    <property type="entry name" value="KRINGLE_2"/>
    <property type="match status" value="2"/>
</dbReference>
<dbReference type="Pfam" id="PF00084">
    <property type="entry name" value="Sushi"/>
    <property type="match status" value="1"/>
</dbReference>
<evidence type="ECO:0000256" key="2">
    <source>
        <dbReference type="ARBA" id="ARBA00023157"/>
    </source>
</evidence>
<dbReference type="InterPro" id="IPR038178">
    <property type="entry name" value="Kringle_sf"/>
</dbReference>
<evidence type="ECO:0000256" key="4">
    <source>
        <dbReference type="PROSITE-ProRule" id="PRU00302"/>
    </source>
</evidence>
<feature type="domain" description="Kringle" evidence="6">
    <location>
        <begin position="343"/>
        <end position="399"/>
    </location>
</feature>
<feature type="transmembrane region" description="Helical" evidence="5">
    <location>
        <begin position="630"/>
        <end position="655"/>
    </location>
</feature>
<dbReference type="SUPFAM" id="SSF57440">
    <property type="entry name" value="Kringle-like"/>
    <property type="match status" value="2"/>
</dbReference>
<evidence type="ECO:0000256" key="5">
    <source>
        <dbReference type="SAM" id="Phobius"/>
    </source>
</evidence>
<reference evidence="9" key="1">
    <citation type="submission" date="2025-08" db="UniProtKB">
        <authorList>
            <consortium name="RefSeq"/>
        </authorList>
    </citation>
    <scope>IDENTIFICATION</scope>
</reference>
<keyword evidence="2" id="KW-1015">Disulfide bond</keyword>
<dbReference type="Gene3D" id="2.40.20.10">
    <property type="entry name" value="Plasminogen Kringle 4"/>
    <property type="match status" value="2"/>
</dbReference>